<dbReference type="Proteomes" id="UP000199355">
    <property type="component" value="Unassembled WGS sequence"/>
</dbReference>
<dbReference type="PANTHER" id="PTHR34138:SF1">
    <property type="entry name" value="CELL SHAPE-DETERMINING PROTEIN MREC"/>
    <property type="match status" value="1"/>
</dbReference>
<dbReference type="PANTHER" id="PTHR34138">
    <property type="entry name" value="CELL SHAPE-DETERMINING PROTEIN MREC"/>
    <property type="match status" value="1"/>
</dbReference>
<dbReference type="Gene3D" id="2.40.10.350">
    <property type="entry name" value="Rod shape-determining protein MreC, domain 2"/>
    <property type="match status" value="1"/>
</dbReference>
<dbReference type="AlphaFoldDB" id="A0A1G7NG83"/>
<evidence type="ECO:0000256" key="2">
    <source>
        <dbReference type="ARBA" id="ARBA00013855"/>
    </source>
</evidence>
<evidence type="ECO:0000256" key="5">
    <source>
        <dbReference type="PIRNR" id="PIRNR038471"/>
    </source>
</evidence>
<evidence type="ECO:0000259" key="7">
    <source>
        <dbReference type="Pfam" id="PF04085"/>
    </source>
</evidence>
<name>A0A1G7NG83_9BACT</name>
<dbReference type="STRING" id="571438.SAMN05192586_11178"/>
<evidence type="ECO:0000313" key="8">
    <source>
        <dbReference type="EMBL" id="SDF72962.1"/>
    </source>
</evidence>
<feature type="region of interest" description="Disordered" evidence="6">
    <location>
        <begin position="272"/>
        <end position="296"/>
    </location>
</feature>
<evidence type="ECO:0000313" key="9">
    <source>
        <dbReference type="Proteomes" id="UP000199355"/>
    </source>
</evidence>
<dbReference type="Gene3D" id="2.40.10.340">
    <property type="entry name" value="Rod shape-determining protein MreC, domain 1"/>
    <property type="match status" value="1"/>
</dbReference>
<keyword evidence="3 5" id="KW-0133">Cell shape</keyword>
<comment type="function">
    <text evidence="5">Involved in formation and maintenance of cell shape.</text>
</comment>
<comment type="similarity">
    <text evidence="1 5">Belongs to the MreC family.</text>
</comment>
<dbReference type="EMBL" id="FNBX01000011">
    <property type="protein sequence ID" value="SDF72962.1"/>
    <property type="molecule type" value="Genomic_DNA"/>
</dbReference>
<gene>
    <name evidence="8" type="ORF">SAMN05192586_11178</name>
</gene>
<dbReference type="PIRSF" id="PIRSF038471">
    <property type="entry name" value="MreC"/>
    <property type="match status" value="1"/>
</dbReference>
<organism evidence="8 9">
    <name type="scientific">Desulfovibrio legallii</name>
    <dbReference type="NCBI Taxonomy" id="571438"/>
    <lineage>
        <taxon>Bacteria</taxon>
        <taxon>Pseudomonadati</taxon>
        <taxon>Thermodesulfobacteriota</taxon>
        <taxon>Desulfovibrionia</taxon>
        <taxon>Desulfovibrionales</taxon>
        <taxon>Desulfovibrionaceae</taxon>
        <taxon>Desulfovibrio</taxon>
    </lineage>
</organism>
<dbReference type="InterPro" id="IPR055342">
    <property type="entry name" value="MreC_beta-barrel_core"/>
</dbReference>
<proteinExistence type="inferred from homology"/>
<dbReference type="GO" id="GO:0005886">
    <property type="term" value="C:plasma membrane"/>
    <property type="evidence" value="ECO:0007669"/>
    <property type="project" value="TreeGrafter"/>
</dbReference>
<dbReference type="InterPro" id="IPR042177">
    <property type="entry name" value="Cell/Rod_1"/>
</dbReference>
<evidence type="ECO:0000256" key="6">
    <source>
        <dbReference type="SAM" id="MobiDB-lite"/>
    </source>
</evidence>
<dbReference type="Pfam" id="PF04085">
    <property type="entry name" value="MreC"/>
    <property type="match status" value="1"/>
</dbReference>
<sequence length="296" mass="31789">MTLRRLLLLAGVLLILFLGMYSWNQRTHALDGLAAEVGLELAGAVLKPVRAVQDSVGGVWTRYFDLVGVREENEHLRREVQDLQARLLANGEDLAELRRLRALVQLPVDQSWRPLGARVLAGRMGPNAVLDSITISRGYSTGGRPGTPLVTNLGLVGRVLRASAHSAIVLLLTDPASRIAVFSQESRAPGILTGMGTGQKLEVNFVHRDAKVRQGEILITSGLDGKYPKGIPVARVLSVAPSDYTQFMAIKAEPLVDLEHLEEVLLLEPTGVAPPPELGAPPKEFIGPPAPGSVAP</sequence>
<dbReference type="InterPro" id="IPR042175">
    <property type="entry name" value="Cell/Rod_MreC_2"/>
</dbReference>
<dbReference type="OrthoDB" id="9808025at2"/>
<dbReference type="InterPro" id="IPR007221">
    <property type="entry name" value="MreC"/>
</dbReference>
<protein>
    <recommendedName>
        <fullName evidence="2 5">Cell shape-determining protein MreC</fullName>
    </recommendedName>
    <alternativeName>
        <fullName evidence="4 5">Cell shape protein MreC</fullName>
    </alternativeName>
</protein>
<reference evidence="9" key="1">
    <citation type="submission" date="2016-10" db="EMBL/GenBank/DDBJ databases">
        <authorList>
            <person name="Varghese N."/>
            <person name="Submissions S."/>
        </authorList>
    </citation>
    <scope>NUCLEOTIDE SEQUENCE [LARGE SCALE GENOMIC DNA]</scope>
    <source>
        <strain evidence="9">KHC7</strain>
    </source>
</reference>
<evidence type="ECO:0000256" key="1">
    <source>
        <dbReference type="ARBA" id="ARBA00009369"/>
    </source>
</evidence>
<feature type="domain" description="Rod shape-determining protein MreC beta-barrel core" evidence="7">
    <location>
        <begin position="126"/>
        <end position="267"/>
    </location>
</feature>
<keyword evidence="9" id="KW-1185">Reference proteome</keyword>
<evidence type="ECO:0000256" key="4">
    <source>
        <dbReference type="ARBA" id="ARBA00032089"/>
    </source>
</evidence>
<dbReference type="NCBIfam" id="TIGR00219">
    <property type="entry name" value="mreC"/>
    <property type="match status" value="1"/>
</dbReference>
<dbReference type="GO" id="GO:0008360">
    <property type="term" value="P:regulation of cell shape"/>
    <property type="evidence" value="ECO:0007669"/>
    <property type="project" value="UniProtKB-KW"/>
</dbReference>
<accession>A0A1G7NG83</accession>
<evidence type="ECO:0000256" key="3">
    <source>
        <dbReference type="ARBA" id="ARBA00022960"/>
    </source>
</evidence>